<evidence type="ECO:0000313" key="3">
    <source>
        <dbReference type="Proteomes" id="UP001595904"/>
    </source>
</evidence>
<gene>
    <name evidence="2" type="ORF">ACFPN2_11010</name>
</gene>
<sequence>MSIHKPLAVVSLAILASTPFLAQASPLHKATDACVSAFVDTYLPNAKKVRIRVVDGAASPLDYFPKQFTIALSAYTRSGQEVATARCVASNKGQVIVLDNPPPAEYVASADFVVGLKR</sequence>
<proteinExistence type="predicted"/>
<protein>
    <submittedName>
        <fullName evidence="2">Uncharacterized protein</fullName>
    </submittedName>
</protein>
<name>A0ABV8SSX3_9GAMM</name>
<organism evidence="2 3">
    <name type="scientific">Steroidobacter flavus</name>
    <dbReference type="NCBI Taxonomy" id="1842136"/>
    <lineage>
        <taxon>Bacteria</taxon>
        <taxon>Pseudomonadati</taxon>
        <taxon>Pseudomonadota</taxon>
        <taxon>Gammaproteobacteria</taxon>
        <taxon>Steroidobacterales</taxon>
        <taxon>Steroidobacteraceae</taxon>
        <taxon>Steroidobacter</taxon>
    </lineage>
</organism>
<reference evidence="3" key="1">
    <citation type="journal article" date="2019" name="Int. J. Syst. Evol. Microbiol.">
        <title>The Global Catalogue of Microorganisms (GCM) 10K type strain sequencing project: providing services to taxonomists for standard genome sequencing and annotation.</title>
        <authorList>
            <consortium name="The Broad Institute Genomics Platform"/>
            <consortium name="The Broad Institute Genome Sequencing Center for Infectious Disease"/>
            <person name="Wu L."/>
            <person name="Ma J."/>
        </authorList>
    </citation>
    <scope>NUCLEOTIDE SEQUENCE [LARGE SCALE GENOMIC DNA]</scope>
    <source>
        <strain evidence="3">CGMCC 1.10759</strain>
    </source>
</reference>
<evidence type="ECO:0000256" key="1">
    <source>
        <dbReference type="SAM" id="SignalP"/>
    </source>
</evidence>
<accession>A0ABV8SSX3</accession>
<dbReference type="EMBL" id="JBHSDU010000003">
    <property type="protein sequence ID" value="MFC4309609.1"/>
    <property type="molecule type" value="Genomic_DNA"/>
</dbReference>
<dbReference type="RefSeq" id="WP_380596650.1">
    <property type="nucleotide sequence ID" value="NZ_JBHSDU010000003.1"/>
</dbReference>
<keyword evidence="1" id="KW-0732">Signal</keyword>
<keyword evidence="3" id="KW-1185">Reference proteome</keyword>
<feature type="chain" id="PRO_5045770386" evidence="1">
    <location>
        <begin position="23"/>
        <end position="118"/>
    </location>
</feature>
<feature type="signal peptide" evidence="1">
    <location>
        <begin position="1"/>
        <end position="22"/>
    </location>
</feature>
<comment type="caution">
    <text evidence="2">The sequence shown here is derived from an EMBL/GenBank/DDBJ whole genome shotgun (WGS) entry which is preliminary data.</text>
</comment>
<dbReference type="Proteomes" id="UP001595904">
    <property type="component" value="Unassembled WGS sequence"/>
</dbReference>
<evidence type="ECO:0000313" key="2">
    <source>
        <dbReference type="EMBL" id="MFC4309609.1"/>
    </source>
</evidence>